<dbReference type="Proteomes" id="UP000037822">
    <property type="component" value="Unassembled WGS sequence"/>
</dbReference>
<evidence type="ECO:0000313" key="3">
    <source>
        <dbReference type="Proteomes" id="UP000037822"/>
    </source>
</evidence>
<dbReference type="RefSeq" id="WP_054209495.1">
    <property type="nucleotide sequence ID" value="NZ_LGSZ01000040.1"/>
</dbReference>
<protein>
    <submittedName>
        <fullName evidence="2">Uncharacterized protein</fullName>
    </submittedName>
</protein>
<sequence>MSAISQRQSGNETASNHRQNTNDERLDRITPAWRRFRNEHCWPAWRLERCSLDELRRLRRAVPYLLHALDLTIASKEEIAR</sequence>
<gene>
    <name evidence="2" type="ORF">AE618_13145</name>
</gene>
<dbReference type="EMBL" id="LGSZ01000040">
    <property type="protein sequence ID" value="KPH80678.1"/>
    <property type="molecule type" value="Genomic_DNA"/>
</dbReference>
<feature type="compositionally biased region" description="Polar residues" evidence="1">
    <location>
        <begin position="1"/>
        <end position="19"/>
    </location>
</feature>
<comment type="caution">
    <text evidence="2">The sequence shown here is derived from an EMBL/GenBank/DDBJ whole genome shotgun (WGS) entry which is preliminary data.</text>
</comment>
<dbReference type="PATRIC" id="fig|1526658.3.peg.4067"/>
<accession>A0A0N1F671</accession>
<evidence type="ECO:0000256" key="1">
    <source>
        <dbReference type="SAM" id="MobiDB-lite"/>
    </source>
</evidence>
<keyword evidence="3" id="KW-1185">Reference proteome</keyword>
<organism evidence="2 3">
    <name type="scientific">Bosea vaviloviae</name>
    <dbReference type="NCBI Taxonomy" id="1526658"/>
    <lineage>
        <taxon>Bacteria</taxon>
        <taxon>Pseudomonadati</taxon>
        <taxon>Pseudomonadota</taxon>
        <taxon>Alphaproteobacteria</taxon>
        <taxon>Hyphomicrobiales</taxon>
        <taxon>Boseaceae</taxon>
        <taxon>Bosea</taxon>
    </lineage>
</organism>
<evidence type="ECO:0000313" key="2">
    <source>
        <dbReference type="EMBL" id="KPH80678.1"/>
    </source>
</evidence>
<reference evidence="2 3" key="1">
    <citation type="submission" date="2015-07" db="EMBL/GenBank/DDBJ databases">
        <title>Whole genome sequencing of Bosea vaviloviae isolated from cave pool.</title>
        <authorList>
            <person name="Tan N.E.H."/>
            <person name="Lee Y.P."/>
            <person name="Gan H.M."/>
            <person name="Barton H."/>
            <person name="Savka M.A."/>
        </authorList>
    </citation>
    <scope>NUCLEOTIDE SEQUENCE [LARGE SCALE GENOMIC DNA]</scope>
    <source>
        <strain evidence="2 3">SD260</strain>
    </source>
</reference>
<dbReference type="AlphaFoldDB" id="A0A0N1F671"/>
<proteinExistence type="predicted"/>
<name>A0A0N1F671_9HYPH</name>
<feature type="region of interest" description="Disordered" evidence="1">
    <location>
        <begin position="1"/>
        <end position="25"/>
    </location>
</feature>